<dbReference type="InterPro" id="IPR001736">
    <property type="entry name" value="PLipase_D/transphosphatidylase"/>
</dbReference>
<organism evidence="3 4">
    <name type="scientific">Mesorhabditis spiculigera</name>
    <dbReference type="NCBI Taxonomy" id="96644"/>
    <lineage>
        <taxon>Eukaryota</taxon>
        <taxon>Metazoa</taxon>
        <taxon>Ecdysozoa</taxon>
        <taxon>Nematoda</taxon>
        <taxon>Chromadorea</taxon>
        <taxon>Rhabditida</taxon>
        <taxon>Rhabditina</taxon>
        <taxon>Rhabditomorpha</taxon>
        <taxon>Rhabditoidea</taxon>
        <taxon>Rhabditidae</taxon>
        <taxon>Mesorhabditinae</taxon>
        <taxon>Mesorhabditis</taxon>
    </lineage>
</organism>
<dbReference type="PROSITE" id="PS50035">
    <property type="entry name" value="PLD"/>
    <property type="match status" value="2"/>
</dbReference>
<evidence type="ECO:0000313" key="3">
    <source>
        <dbReference type="EMBL" id="CAJ0581119.1"/>
    </source>
</evidence>
<dbReference type="InterPro" id="IPR050874">
    <property type="entry name" value="Diverse_PLD-related"/>
</dbReference>
<dbReference type="Gene3D" id="3.30.870.10">
    <property type="entry name" value="Endonuclease Chain A"/>
    <property type="match status" value="2"/>
</dbReference>
<dbReference type="InterPro" id="IPR032803">
    <property type="entry name" value="PLDc_3"/>
</dbReference>
<dbReference type="Proteomes" id="UP001177023">
    <property type="component" value="Unassembled WGS sequence"/>
</dbReference>
<comment type="similarity">
    <text evidence="1">Belongs to the phospholipase D family.</text>
</comment>
<dbReference type="AlphaFoldDB" id="A0AA36G6G6"/>
<feature type="non-terminal residue" evidence="3">
    <location>
        <position position="507"/>
    </location>
</feature>
<comment type="caution">
    <text evidence="3">The sequence shown here is derived from an EMBL/GenBank/DDBJ whole genome shotgun (WGS) entry which is preliminary data.</text>
</comment>
<dbReference type="PANTHER" id="PTHR10185:SF25">
    <property type="entry name" value="PLD PHOSPHODIESTERASE DOMAIN-CONTAINING PROTEIN"/>
    <property type="match status" value="1"/>
</dbReference>
<dbReference type="PANTHER" id="PTHR10185">
    <property type="entry name" value="PHOSPHOLIPASE D - RELATED"/>
    <property type="match status" value="1"/>
</dbReference>
<protein>
    <recommendedName>
        <fullName evidence="2">PLD phosphodiesterase domain-containing protein</fullName>
    </recommendedName>
</protein>
<dbReference type="Pfam" id="PF13918">
    <property type="entry name" value="PLDc_3"/>
    <property type="match status" value="1"/>
</dbReference>
<feature type="domain" description="PLD phosphodiesterase" evidence="2">
    <location>
        <begin position="202"/>
        <end position="229"/>
    </location>
</feature>
<dbReference type="GO" id="GO:0003824">
    <property type="term" value="F:catalytic activity"/>
    <property type="evidence" value="ECO:0007669"/>
    <property type="project" value="InterPro"/>
</dbReference>
<name>A0AA36G6G6_9BILA</name>
<keyword evidence="4" id="KW-1185">Reference proteome</keyword>
<reference evidence="3" key="1">
    <citation type="submission" date="2023-06" db="EMBL/GenBank/DDBJ databases">
        <authorList>
            <person name="Delattre M."/>
        </authorList>
    </citation>
    <scope>NUCLEOTIDE SEQUENCE</scope>
    <source>
        <strain evidence="3">AF72</strain>
    </source>
</reference>
<dbReference type="EMBL" id="CATQJA010002662">
    <property type="protein sequence ID" value="CAJ0581119.1"/>
    <property type="molecule type" value="Genomic_DNA"/>
</dbReference>
<feature type="domain" description="PLD phosphodiesterase" evidence="2">
    <location>
        <begin position="410"/>
        <end position="436"/>
    </location>
</feature>
<accession>A0AA36G6G6</accession>
<dbReference type="SUPFAM" id="SSF56024">
    <property type="entry name" value="Phospholipase D/nuclease"/>
    <property type="match status" value="2"/>
</dbReference>
<proteinExistence type="inferred from homology"/>
<dbReference type="CDD" id="cd09107">
    <property type="entry name" value="PLDc_vPLD3_4_5_like_2"/>
    <property type="match status" value="1"/>
</dbReference>
<evidence type="ECO:0000256" key="1">
    <source>
        <dbReference type="ARBA" id="ARBA00008664"/>
    </source>
</evidence>
<gene>
    <name evidence="3" type="ORF">MSPICULIGERA_LOCUS19286</name>
</gene>
<dbReference type="SMART" id="SM00155">
    <property type="entry name" value="PLDc"/>
    <property type="match status" value="2"/>
</dbReference>
<evidence type="ECO:0000313" key="4">
    <source>
        <dbReference type="Proteomes" id="UP001177023"/>
    </source>
</evidence>
<evidence type="ECO:0000259" key="2">
    <source>
        <dbReference type="PROSITE" id="PS50035"/>
    </source>
</evidence>
<sequence length="507" mass="57572">MKQLAWLIGSSWILHDSNENSPQKSKKKSEEKQTQSLAVMSIQNIGIWMATMLIPCLAVVYGISGRADGLKRAAEDIQCYNTCRLRVAESIPVNISFPGAMMPETTFEAWMRLISHAENGLVIAAYKSSLQGHHVLDPIDLHFSIEGDTIFQQLKERGAEIDIQMIESFPPKDRGDNEDGNILERLGLLNRRKLEMKRALKRDGKMHSKFLMADDKHFYMGSANLDWRSLNQKMELGFVVEDCPCLGKDLRSIFDTYWRLSVGDSVSAAARYNKEKPLHMSIDGAETEAFIAASPQILNAGQRTWDLEALVDMLDSAREFVHVHVMDYHPIFVYGRGKELWPTLDDALRRAVARGVHVRVLSAAIHHPEIGIRFLKSLQDLDGINRNGSVQVKIFKVPPPPAATSSVIIRDRRTHNKVVVTEEAAAVGTSNWSGDYFEGGTTGTAIVIRQRGDQRPLIQQLSSIFFRNWNSKYAHPVHEYFEHCIRRREADFCETEKDPRLFDHRKY</sequence>